<reference evidence="1" key="1">
    <citation type="journal article" date="2017" name="MBio">
        <title>Viruses in the Oceanic Basement.</title>
        <authorList>
            <person name="Nigro O.D."/>
            <person name="Jungbluth S.P."/>
            <person name="Steward G.F."/>
            <person name="Rappe M.S."/>
        </authorList>
    </citation>
    <scope>NUCLEOTIDE SEQUENCE</scope>
    <source>
        <strain evidence="1">JdFR1000234</strain>
    </source>
</reference>
<organism evidence="1">
    <name type="scientific">uncultured archaeal virus</name>
    <dbReference type="NCBI Taxonomy" id="1960247"/>
    <lineage>
        <taxon>Viruses</taxon>
        <taxon>environmental samples</taxon>
    </lineage>
</organism>
<proteinExistence type="predicted"/>
<dbReference type="EMBL" id="KY229235">
    <property type="protein sequence ID" value="AQQ75556.1"/>
    <property type="molecule type" value="Genomic_DNA"/>
</dbReference>
<accession>A0A1S5Y369</accession>
<protein>
    <submittedName>
        <fullName evidence="1">Uncharacterized protein</fullName>
    </submittedName>
</protein>
<name>A0A1S5Y369_9VIRU</name>
<evidence type="ECO:0000313" key="1">
    <source>
        <dbReference type="EMBL" id="AQQ75556.1"/>
    </source>
</evidence>
<sequence length="123" mass="14446">MTKYILVTCYVKYDIVKELKRTFKDDKVEIVQLSTRIITNYNSTQPEEYIEDIRKAILKLKYERFSKTNDEIYVALVGGVYHGVATILQLERLGIPYKLLVYEKKVEKYVIINPSNFKVEGIT</sequence>
<gene>
    <name evidence="1" type="ORF">JDFR1000234_81</name>
</gene>